<keyword evidence="5" id="KW-1185">Reference proteome</keyword>
<accession>G7IHG2</accession>
<reference evidence="6" key="4">
    <citation type="journal article" date="2018" name="Nat. Plants">
        <title>Whole-genome landscape of Medicago truncatula symbiotic genes.</title>
        <authorList>
            <person name="Pecrix Y."/>
            <person name="Staton S.E."/>
            <person name="Sallet E."/>
            <person name="Lelandais-Briere C."/>
            <person name="Moreau S."/>
            <person name="Carrere S."/>
            <person name="Blein T."/>
            <person name="Jardinaud M.F."/>
            <person name="Latrasse D."/>
            <person name="Zouine M."/>
            <person name="Zahm M."/>
            <person name="Kreplak J."/>
            <person name="Mayjonade B."/>
            <person name="Satge C."/>
            <person name="Perez M."/>
            <person name="Cauet S."/>
            <person name="Marande W."/>
            <person name="Chantry-Darmon C."/>
            <person name="Lopez-Roques C."/>
            <person name="Bouchez O."/>
            <person name="Berard A."/>
            <person name="Debelle F."/>
            <person name="Munos S."/>
            <person name="Bendahmane A."/>
            <person name="Berges H."/>
            <person name="Niebel A."/>
            <person name="Buitink J."/>
            <person name="Frugier F."/>
            <person name="Benhamed M."/>
            <person name="Crespi M."/>
            <person name="Gouzy J."/>
            <person name="Gamas P."/>
        </authorList>
    </citation>
    <scope>NUCLEOTIDE SEQUENCE [LARGE SCALE GENOMIC DNA]</scope>
    <source>
        <strain evidence="6">cv. Jemalong A17</strain>
    </source>
</reference>
<organism evidence="2 5">
    <name type="scientific">Medicago truncatula</name>
    <name type="common">Barrel medic</name>
    <name type="synonym">Medicago tribuloides</name>
    <dbReference type="NCBI Taxonomy" id="3880"/>
    <lineage>
        <taxon>Eukaryota</taxon>
        <taxon>Viridiplantae</taxon>
        <taxon>Streptophyta</taxon>
        <taxon>Embryophyta</taxon>
        <taxon>Tracheophyta</taxon>
        <taxon>Spermatophyta</taxon>
        <taxon>Magnoliopsida</taxon>
        <taxon>eudicotyledons</taxon>
        <taxon>Gunneridae</taxon>
        <taxon>Pentapetalae</taxon>
        <taxon>rosids</taxon>
        <taxon>fabids</taxon>
        <taxon>Fabales</taxon>
        <taxon>Fabaceae</taxon>
        <taxon>Papilionoideae</taxon>
        <taxon>50 kb inversion clade</taxon>
        <taxon>NPAAA clade</taxon>
        <taxon>Hologalegina</taxon>
        <taxon>IRL clade</taxon>
        <taxon>Trifolieae</taxon>
        <taxon>Medicago</taxon>
    </lineage>
</organism>
<evidence type="ECO:0000313" key="3">
    <source>
        <dbReference type="EMBL" id="RHN75477.1"/>
    </source>
</evidence>
<keyword evidence="1 2" id="KW-0812">Transmembrane</keyword>
<evidence type="ECO:0000313" key="4">
    <source>
        <dbReference type="EnsemblPlants" id="AES67100"/>
    </source>
</evidence>
<feature type="transmembrane region" description="Helical" evidence="1">
    <location>
        <begin position="111"/>
        <end position="129"/>
    </location>
</feature>
<evidence type="ECO:0000313" key="6">
    <source>
        <dbReference type="Proteomes" id="UP000265566"/>
    </source>
</evidence>
<evidence type="ECO:0000313" key="2">
    <source>
        <dbReference type="EMBL" id="AES67100.2"/>
    </source>
</evidence>
<keyword evidence="1" id="KW-0472">Membrane</keyword>
<protein>
    <submittedName>
        <fullName evidence="2">Transmembrane protein, putative</fullName>
    </submittedName>
</protein>
<name>G7IHG2_MEDTR</name>
<reference evidence="2 5" key="1">
    <citation type="journal article" date="2011" name="Nature">
        <title>The Medicago genome provides insight into the evolution of rhizobial symbioses.</title>
        <authorList>
            <person name="Young N.D."/>
            <person name="Debelle F."/>
            <person name="Oldroyd G.E."/>
            <person name="Geurts R."/>
            <person name="Cannon S.B."/>
            <person name="Udvardi M.K."/>
            <person name="Benedito V.A."/>
            <person name="Mayer K.F."/>
            <person name="Gouzy J."/>
            <person name="Schoof H."/>
            <person name="Van de Peer Y."/>
            <person name="Proost S."/>
            <person name="Cook D.R."/>
            <person name="Meyers B.C."/>
            <person name="Spannagl M."/>
            <person name="Cheung F."/>
            <person name="De Mita S."/>
            <person name="Krishnakumar V."/>
            <person name="Gundlach H."/>
            <person name="Zhou S."/>
            <person name="Mudge J."/>
            <person name="Bharti A.K."/>
            <person name="Murray J.D."/>
            <person name="Naoumkina M.A."/>
            <person name="Rosen B."/>
            <person name="Silverstein K.A."/>
            <person name="Tang H."/>
            <person name="Rombauts S."/>
            <person name="Zhao P.X."/>
            <person name="Zhou P."/>
            <person name="Barbe V."/>
            <person name="Bardou P."/>
            <person name="Bechner M."/>
            <person name="Bellec A."/>
            <person name="Berger A."/>
            <person name="Berges H."/>
            <person name="Bidwell S."/>
            <person name="Bisseling T."/>
            <person name="Choisne N."/>
            <person name="Couloux A."/>
            <person name="Denny R."/>
            <person name="Deshpande S."/>
            <person name="Dai X."/>
            <person name="Doyle J.J."/>
            <person name="Dudez A.M."/>
            <person name="Farmer A.D."/>
            <person name="Fouteau S."/>
            <person name="Franken C."/>
            <person name="Gibelin C."/>
            <person name="Gish J."/>
            <person name="Goldstein S."/>
            <person name="Gonzalez A.J."/>
            <person name="Green P.J."/>
            <person name="Hallab A."/>
            <person name="Hartog M."/>
            <person name="Hua A."/>
            <person name="Humphray S.J."/>
            <person name="Jeong D.H."/>
            <person name="Jing Y."/>
            <person name="Jocker A."/>
            <person name="Kenton S.M."/>
            <person name="Kim D.J."/>
            <person name="Klee K."/>
            <person name="Lai H."/>
            <person name="Lang C."/>
            <person name="Lin S."/>
            <person name="Macmil S.L."/>
            <person name="Magdelenat G."/>
            <person name="Matthews L."/>
            <person name="McCorrison J."/>
            <person name="Monaghan E.L."/>
            <person name="Mun J.H."/>
            <person name="Najar F.Z."/>
            <person name="Nicholson C."/>
            <person name="Noirot C."/>
            <person name="O'Bleness M."/>
            <person name="Paule C.R."/>
            <person name="Poulain J."/>
            <person name="Prion F."/>
            <person name="Qin B."/>
            <person name="Qu C."/>
            <person name="Retzel E.F."/>
            <person name="Riddle C."/>
            <person name="Sallet E."/>
            <person name="Samain S."/>
            <person name="Samson N."/>
            <person name="Sanders I."/>
            <person name="Saurat O."/>
            <person name="Scarpelli C."/>
            <person name="Schiex T."/>
            <person name="Segurens B."/>
            <person name="Severin A.J."/>
            <person name="Sherrier D.J."/>
            <person name="Shi R."/>
            <person name="Sims S."/>
            <person name="Singer S.R."/>
            <person name="Sinharoy S."/>
            <person name="Sterck L."/>
            <person name="Viollet A."/>
            <person name="Wang B.B."/>
            <person name="Wang K."/>
            <person name="Wang M."/>
            <person name="Wang X."/>
            <person name="Warfsmann J."/>
            <person name="Weissenbach J."/>
            <person name="White D.D."/>
            <person name="White J.D."/>
            <person name="Wiley G.B."/>
            <person name="Wincker P."/>
            <person name="Xing Y."/>
            <person name="Yang L."/>
            <person name="Yao Z."/>
            <person name="Ying F."/>
            <person name="Zhai J."/>
            <person name="Zhou L."/>
            <person name="Zuber A."/>
            <person name="Denarie J."/>
            <person name="Dixon R.A."/>
            <person name="May G.D."/>
            <person name="Schwartz D.C."/>
            <person name="Rogers J."/>
            <person name="Quetier F."/>
            <person name="Town C.D."/>
            <person name="Roe B.A."/>
        </authorList>
    </citation>
    <scope>NUCLEOTIDE SEQUENCE [LARGE SCALE GENOMIC DNA]</scope>
    <source>
        <strain evidence="2">A17</strain>
        <strain evidence="4 5">cv. Jemalong A17</strain>
    </source>
</reference>
<reference evidence="2 5" key="2">
    <citation type="journal article" date="2014" name="BMC Genomics">
        <title>An improved genome release (version Mt4.0) for the model legume Medicago truncatula.</title>
        <authorList>
            <person name="Tang H."/>
            <person name="Krishnakumar V."/>
            <person name="Bidwell S."/>
            <person name="Rosen B."/>
            <person name="Chan A."/>
            <person name="Zhou S."/>
            <person name="Gentzbittel L."/>
            <person name="Childs K.L."/>
            <person name="Yandell M."/>
            <person name="Gundlach H."/>
            <person name="Mayer K.F."/>
            <person name="Schwartz D.C."/>
            <person name="Town C.D."/>
        </authorList>
    </citation>
    <scope>GENOME REANNOTATION</scope>
    <source>
        <strain evidence="4 5">cv. Jemalong A17</strain>
    </source>
</reference>
<dbReference type="Gramene" id="rna11693">
    <property type="protein sequence ID" value="RHN75477.1"/>
    <property type="gene ID" value="gene11693"/>
</dbReference>
<keyword evidence="1" id="KW-1133">Transmembrane helix</keyword>
<reference evidence="4" key="3">
    <citation type="submission" date="2015-04" db="UniProtKB">
        <authorList>
            <consortium name="EnsemblPlants"/>
        </authorList>
    </citation>
    <scope>IDENTIFICATION</scope>
    <source>
        <strain evidence="4">cv. Jemalong A17</strain>
    </source>
</reference>
<dbReference type="HOGENOM" id="CLU_1930661_0_0_1"/>
<dbReference type="Proteomes" id="UP000002051">
    <property type="component" value="Chromosome 2"/>
</dbReference>
<feature type="transmembrane region" description="Helical" evidence="1">
    <location>
        <begin position="7"/>
        <end position="25"/>
    </location>
</feature>
<dbReference type="EMBL" id="CM001218">
    <property type="protein sequence ID" value="AES67100.2"/>
    <property type="molecule type" value="Genomic_DNA"/>
</dbReference>
<reference evidence="3" key="5">
    <citation type="journal article" date="2018" name="Nat. Plants">
        <title>Whole-genome landscape of Medicago truncatula symbiotic genes.</title>
        <authorList>
            <person name="Pecrix Y."/>
            <person name="Gamas P."/>
            <person name="Carrere S."/>
        </authorList>
    </citation>
    <scope>NUCLEOTIDE SEQUENCE</scope>
    <source>
        <tissue evidence="3">Leaves</tissue>
    </source>
</reference>
<gene>
    <name evidence="2" type="ordered locus">MTR_2g086770</name>
    <name evidence="3" type="ORF">MtrunA17_Chr2g0321681</name>
</gene>
<accession>A0A0C3V6V9</accession>
<proteinExistence type="predicted"/>
<dbReference type="AlphaFoldDB" id="G7IHG2"/>
<evidence type="ECO:0000313" key="5">
    <source>
        <dbReference type="Proteomes" id="UP000002051"/>
    </source>
</evidence>
<sequence length="131" mass="14782">MPPTARLITLLFVGCLMVYFISSIGKSVHYGKDKILPSGKALSSIIPSISWLFGFLFSYYVVVASVWPLRERFILAAIYTVGLCWGLYVWVYKTTTYRVVIGTANHEVNGFWVVLCTIFLVLVFCRVVVLS</sequence>
<evidence type="ECO:0000256" key="1">
    <source>
        <dbReference type="SAM" id="Phobius"/>
    </source>
</evidence>
<dbReference type="EMBL" id="PSQE01000002">
    <property type="protein sequence ID" value="RHN75477.1"/>
    <property type="molecule type" value="Genomic_DNA"/>
</dbReference>
<dbReference type="EnsemblPlants" id="AES67100">
    <property type="protein sequence ID" value="AES67100"/>
    <property type="gene ID" value="MTR_2g086770"/>
</dbReference>
<feature type="transmembrane region" description="Helical" evidence="1">
    <location>
        <begin position="45"/>
        <end position="66"/>
    </location>
</feature>
<dbReference type="Proteomes" id="UP000265566">
    <property type="component" value="Chromosome 2"/>
</dbReference>
<dbReference type="PaxDb" id="3880-AES67100"/>
<feature type="transmembrane region" description="Helical" evidence="1">
    <location>
        <begin position="73"/>
        <end position="91"/>
    </location>
</feature>